<sequence>MPDQQLYERLANAVGNDGEIDIALSTEKRIITLTGTVASRGEQIALEDAVNHLAEGFIVVNLVKVDPRLGCGGHRVH</sequence>
<dbReference type="EMBL" id="CP002026">
    <property type="protein sequence ID" value="ADH91326.1"/>
    <property type="molecule type" value="Genomic_DNA"/>
</dbReference>
<proteinExistence type="predicted"/>
<name>D7A0K5_ANCN5</name>
<dbReference type="HOGENOM" id="CLU_2636314_0_0_5"/>
<dbReference type="STRING" id="639283.Snov_4056"/>
<gene>
    <name evidence="1" type="ordered locus">Snov_4056</name>
</gene>
<accession>D7A0K5</accession>
<evidence type="ECO:0000313" key="2">
    <source>
        <dbReference type="Proteomes" id="UP000006633"/>
    </source>
</evidence>
<dbReference type="eggNOG" id="ENOG50315B1">
    <property type="taxonomic scope" value="Bacteria"/>
</dbReference>
<dbReference type="KEGG" id="sno:Snov_4056"/>
<keyword evidence="2" id="KW-1185">Reference proteome</keyword>
<dbReference type="Gene3D" id="3.30.1340.30">
    <property type="match status" value="1"/>
</dbReference>
<reference evidence="1 2" key="1">
    <citation type="journal article" date="2012" name="Stand. Genomic Sci.">
        <title>Complete genome sequence of the facultatively chemolithoautotrophic and methylotrophic alpha Proteobacterium Starkeya novella type strain (ATCC 8093(T)).</title>
        <authorList>
            <person name="Kappler U."/>
            <person name="Davenport K."/>
            <person name="Beatson S."/>
            <person name="Lucas S."/>
            <person name="Lapidus A."/>
            <person name="Copeland A."/>
            <person name="Berry K.W."/>
            <person name="Glavina Del Rio T."/>
            <person name="Hammon N."/>
            <person name="Dalin E."/>
            <person name="Tice H."/>
            <person name="Pitluck S."/>
            <person name="Richardson P."/>
            <person name="Bruce D."/>
            <person name="Goodwin L.A."/>
            <person name="Han C."/>
            <person name="Tapia R."/>
            <person name="Detter J.C."/>
            <person name="Chang Y.J."/>
            <person name="Jeffries C.D."/>
            <person name="Land M."/>
            <person name="Hauser L."/>
            <person name="Kyrpides N.C."/>
            <person name="Goker M."/>
            <person name="Ivanova N."/>
            <person name="Klenk H.P."/>
            <person name="Woyke T."/>
        </authorList>
    </citation>
    <scope>NUCLEOTIDE SEQUENCE [LARGE SCALE GENOMIC DNA]</scope>
    <source>
        <strain evidence="2">ATCC 8093 / DSM 506 / JCM 20403 / CCM 1077 / IAM 12100 / NBRC 12443 / NCIMB 10456</strain>
    </source>
</reference>
<dbReference type="RefSeq" id="WP_013168827.1">
    <property type="nucleotide sequence ID" value="NC_014217.1"/>
</dbReference>
<dbReference type="AlphaFoldDB" id="D7A0K5"/>
<protein>
    <submittedName>
        <fullName evidence="1">Transport-associated protein</fullName>
    </submittedName>
</protein>
<evidence type="ECO:0000313" key="1">
    <source>
        <dbReference type="EMBL" id="ADH91326.1"/>
    </source>
</evidence>
<organism evidence="1 2">
    <name type="scientific">Ancylobacter novellus (strain ATCC 8093 / DSM 506 / JCM 20403 / CCM 1077 / IAM 12100 / NBRC 12443 / NCIMB 10456)</name>
    <name type="common">Starkeya novella</name>
    <dbReference type="NCBI Taxonomy" id="639283"/>
    <lineage>
        <taxon>Bacteria</taxon>
        <taxon>Pseudomonadati</taxon>
        <taxon>Pseudomonadota</taxon>
        <taxon>Alphaproteobacteria</taxon>
        <taxon>Hyphomicrobiales</taxon>
        <taxon>Xanthobacteraceae</taxon>
        <taxon>Ancylobacter</taxon>
    </lineage>
</organism>
<dbReference type="Proteomes" id="UP000006633">
    <property type="component" value="Chromosome"/>
</dbReference>